<name>A0A6J5LGG8_9CAUD</name>
<dbReference type="EMBL" id="LR796265">
    <property type="protein sequence ID" value="CAB4132622.1"/>
    <property type="molecule type" value="Genomic_DNA"/>
</dbReference>
<protein>
    <submittedName>
        <fullName evidence="1">Uncharacterized protein</fullName>
    </submittedName>
</protein>
<evidence type="ECO:0000313" key="1">
    <source>
        <dbReference type="EMBL" id="CAB4132622.1"/>
    </source>
</evidence>
<proteinExistence type="predicted"/>
<accession>A0A6J5LGG8</accession>
<organism evidence="1">
    <name type="scientific">uncultured Caudovirales phage</name>
    <dbReference type="NCBI Taxonomy" id="2100421"/>
    <lineage>
        <taxon>Viruses</taxon>
        <taxon>Duplodnaviria</taxon>
        <taxon>Heunggongvirae</taxon>
        <taxon>Uroviricota</taxon>
        <taxon>Caudoviricetes</taxon>
        <taxon>Peduoviridae</taxon>
        <taxon>Maltschvirus</taxon>
        <taxon>Maltschvirus maltsch</taxon>
    </lineage>
</organism>
<sequence>MIFISGLTCRVEIEIDEPDLLPTCSSCTCEEGDEWICQYCEIKEELREKP</sequence>
<gene>
    <name evidence="1" type="ORF">UFOVP255_37</name>
</gene>
<reference evidence="1" key="1">
    <citation type="submission" date="2020-04" db="EMBL/GenBank/DDBJ databases">
        <authorList>
            <person name="Chiriac C."/>
            <person name="Salcher M."/>
            <person name="Ghai R."/>
            <person name="Kavagutti S V."/>
        </authorList>
    </citation>
    <scope>NUCLEOTIDE SEQUENCE</scope>
</reference>